<dbReference type="Gene3D" id="3.90.25.10">
    <property type="entry name" value="UDP-galactose 4-epimerase, domain 1"/>
    <property type="match status" value="1"/>
</dbReference>
<organism evidence="4 5">
    <name type="scientific">Podospora didyma</name>
    <dbReference type="NCBI Taxonomy" id="330526"/>
    <lineage>
        <taxon>Eukaryota</taxon>
        <taxon>Fungi</taxon>
        <taxon>Dikarya</taxon>
        <taxon>Ascomycota</taxon>
        <taxon>Pezizomycotina</taxon>
        <taxon>Sordariomycetes</taxon>
        <taxon>Sordariomycetidae</taxon>
        <taxon>Sordariales</taxon>
        <taxon>Podosporaceae</taxon>
        <taxon>Podospora</taxon>
    </lineage>
</organism>
<reference evidence="4" key="2">
    <citation type="submission" date="2023-06" db="EMBL/GenBank/DDBJ databases">
        <authorList>
            <consortium name="Lawrence Berkeley National Laboratory"/>
            <person name="Haridas S."/>
            <person name="Hensen N."/>
            <person name="Bonometti L."/>
            <person name="Westerberg I."/>
            <person name="Brannstrom I.O."/>
            <person name="Guillou S."/>
            <person name="Cros-Aarteil S."/>
            <person name="Calhoun S."/>
            <person name="Kuo A."/>
            <person name="Mondo S."/>
            <person name="Pangilinan J."/>
            <person name="Riley R."/>
            <person name="LaButti K."/>
            <person name="Andreopoulos B."/>
            <person name="Lipzen A."/>
            <person name="Chen C."/>
            <person name="Yanf M."/>
            <person name="Daum C."/>
            <person name="Ng V."/>
            <person name="Clum A."/>
            <person name="Steindorff A."/>
            <person name="Ohm R."/>
            <person name="Martin F."/>
            <person name="Silar P."/>
            <person name="Natvig D."/>
            <person name="Lalanne C."/>
            <person name="Gautier V."/>
            <person name="Ament-velasquez S.L."/>
            <person name="Kruys A."/>
            <person name="Hutchinson M.I."/>
            <person name="Powell A.J."/>
            <person name="Barry K."/>
            <person name="Miller A.N."/>
            <person name="Grigoriev I.V."/>
            <person name="Debuchy R."/>
            <person name="Gladieux P."/>
            <person name="Thoren M.H."/>
            <person name="Johannesson H."/>
        </authorList>
    </citation>
    <scope>NUCLEOTIDE SEQUENCE</scope>
    <source>
        <strain evidence="4">CBS 232.78</strain>
    </source>
</reference>
<dbReference type="Proteomes" id="UP001285441">
    <property type="component" value="Unassembled WGS sequence"/>
</dbReference>
<dbReference type="InterPro" id="IPR051164">
    <property type="entry name" value="NmrA-like_oxidored"/>
</dbReference>
<evidence type="ECO:0000313" key="4">
    <source>
        <dbReference type="EMBL" id="KAK3370400.1"/>
    </source>
</evidence>
<dbReference type="PANTHER" id="PTHR42748:SF14">
    <property type="entry name" value="SNOAL-LIKE DOMAIN-CONTAINING PROTEIN"/>
    <property type="match status" value="1"/>
</dbReference>
<dbReference type="AlphaFoldDB" id="A0AAE0K6U2"/>
<keyword evidence="5" id="KW-1185">Reference proteome</keyword>
<dbReference type="InterPro" id="IPR008030">
    <property type="entry name" value="NmrA-like"/>
</dbReference>
<reference evidence="4" key="1">
    <citation type="journal article" date="2023" name="Mol. Phylogenet. Evol.">
        <title>Genome-scale phylogeny and comparative genomics of the fungal order Sordariales.</title>
        <authorList>
            <person name="Hensen N."/>
            <person name="Bonometti L."/>
            <person name="Westerberg I."/>
            <person name="Brannstrom I.O."/>
            <person name="Guillou S."/>
            <person name="Cros-Aarteil S."/>
            <person name="Calhoun S."/>
            <person name="Haridas S."/>
            <person name="Kuo A."/>
            <person name="Mondo S."/>
            <person name="Pangilinan J."/>
            <person name="Riley R."/>
            <person name="LaButti K."/>
            <person name="Andreopoulos B."/>
            <person name="Lipzen A."/>
            <person name="Chen C."/>
            <person name="Yan M."/>
            <person name="Daum C."/>
            <person name="Ng V."/>
            <person name="Clum A."/>
            <person name="Steindorff A."/>
            <person name="Ohm R.A."/>
            <person name="Martin F."/>
            <person name="Silar P."/>
            <person name="Natvig D.O."/>
            <person name="Lalanne C."/>
            <person name="Gautier V."/>
            <person name="Ament-Velasquez S.L."/>
            <person name="Kruys A."/>
            <person name="Hutchinson M.I."/>
            <person name="Powell A.J."/>
            <person name="Barry K."/>
            <person name="Miller A.N."/>
            <person name="Grigoriev I.V."/>
            <person name="Debuchy R."/>
            <person name="Gladieux P."/>
            <person name="Hiltunen Thoren M."/>
            <person name="Johannesson H."/>
        </authorList>
    </citation>
    <scope>NUCLEOTIDE SEQUENCE</scope>
    <source>
        <strain evidence="4">CBS 232.78</strain>
    </source>
</reference>
<keyword evidence="2" id="KW-0521">NADP</keyword>
<dbReference type="SUPFAM" id="SSF51735">
    <property type="entry name" value="NAD(P)-binding Rossmann-fold domains"/>
    <property type="match status" value="1"/>
</dbReference>
<dbReference type="Gene3D" id="3.40.50.720">
    <property type="entry name" value="NAD(P)-binding Rossmann-like Domain"/>
    <property type="match status" value="1"/>
</dbReference>
<dbReference type="PANTHER" id="PTHR42748">
    <property type="entry name" value="NITROGEN METABOLITE REPRESSION PROTEIN NMRA FAMILY MEMBER"/>
    <property type="match status" value="1"/>
</dbReference>
<dbReference type="Pfam" id="PF05368">
    <property type="entry name" value="NmrA"/>
    <property type="match status" value="1"/>
</dbReference>
<evidence type="ECO:0000313" key="5">
    <source>
        <dbReference type="Proteomes" id="UP001285441"/>
    </source>
</evidence>
<sequence>MAQSPKTIFVIGGTGAQGLPVIRGLVQDGGDGGKYIIRILTRDPASRRAQELAALGPNVELIAGTFTSEADLRAGFKGSWGAFVNIDGFATGEAMEIFWTMRCYELAGECGVQVYVHGNLDYGYKLSGYDPLYRCGHYDGKGRVGEWIQLQRRVAVGKGMRAALFTTGPYMEMALVPETPMAPKLERDGESGEGEEVLTWRVPLAPGGGVPHVALDDCGHYVRWLFDNPERADGMDLAVAIDFLQYHDMAEAFEKVTGHKARFVPVDLDTYWREDDFWSKRASFPTGYAADASSPALMSIRDNFSGFWRAWSASGHNRGFIRRDFALLDEIHPTRIKTAEEFFRREDEKARAEGRGSLWETVVNPKPLLKIQEDRNLGGRKF</sequence>
<proteinExistence type="inferred from homology"/>
<accession>A0AAE0K6U2</accession>
<gene>
    <name evidence="4" type="ORF">B0H63DRAFT_315598</name>
</gene>
<protein>
    <recommendedName>
        <fullName evidence="3">NmrA-like domain-containing protein</fullName>
    </recommendedName>
</protein>
<dbReference type="GO" id="GO:0005634">
    <property type="term" value="C:nucleus"/>
    <property type="evidence" value="ECO:0007669"/>
    <property type="project" value="TreeGrafter"/>
</dbReference>
<dbReference type="EMBL" id="JAULSW010000009">
    <property type="protein sequence ID" value="KAK3370400.1"/>
    <property type="molecule type" value="Genomic_DNA"/>
</dbReference>
<comment type="similarity">
    <text evidence="1">Belongs to the NmrA-type oxidoreductase family.</text>
</comment>
<dbReference type="InterPro" id="IPR036291">
    <property type="entry name" value="NAD(P)-bd_dom_sf"/>
</dbReference>
<evidence type="ECO:0000256" key="2">
    <source>
        <dbReference type="ARBA" id="ARBA00022857"/>
    </source>
</evidence>
<evidence type="ECO:0000256" key="1">
    <source>
        <dbReference type="ARBA" id="ARBA00006328"/>
    </source>
</evidence>
<name>A0AAE0K6U2_9PEZI</name>
<comment type="caution">
    <text evidence="4">The sequence shown here is derived from an EMBL/GenBank/DDBJ whole genome shotgun (WGS) entry which is preliminary data.</text>
</comment>
<feature type="domain" description="NmrA-like" evidence="3">
    <location>
        <begin position="6"/>
        <end position="269"/>
    </location>
</feature>
<evidence type="ECO:0000259" key="3">
    <source>
        <dbReference type="Pfam" id="PF05368"/>
    </source>
</evidence>